<evidence type="ECO:0000313" key="7">
    <source>
        <dbReference type="EMBL" id="KAF2301583.1"/>
    </source>
</evidence>
<keyword evidence="8" id="KW-1185">Reference proteome</keyword>
<evidence type="ECO:0000256" key="1">
    <source>
        <dbReference type="ARBA" id="ARBA00004167"/>
    </source>
</evidence>
<sequence length="205" mass="23120">MNVKLVYGVSLSLALMLTIQLAIAKAPIAKPNCTDHCGNINIPYPFGMGKGCYLGDWFEIECHNSVDRPPRAFISKIKTELLNISVLNPSLQAIDGNQSADGCKVAFLAGTYESYSRREKDSNVQFPMLLDWMVNSTLREDYFRMVIPETLDCDYSSSNELIFRCSCNSGYEGNPYLRCIDIDECKDQSIIVSGNEEMCEYFWVI</sequence>
<accession>A0A6A6LN81</accession>
<evidence type="ECO:0000256" key="2">
    <source>
        <dbReference type="ARBA" id="ARBA00022536"/>
    </source>
</evidence>
<keyword evidence="2" id="KW-0245">EGF-like domain</keyword>
<comment type="caution">
    <text evidence="7">The sequence shown here is derived from an EMBL/GenBank/DDBJ whole genome shotgun (WGS) entry which is preliminary data.</text>
</comment>
<keyword evidence="3 4" id="KW-0732">Signal</keyword>
<dbReference type="PANTHER" id="PTHR33491">
    <property type="entry name" value="OSJNBA0016N04.9 PROTEIN"/>
    <property type="match status" value="1"/>
</dbReference>
<dbReference type="Pfam" id="PF12662">
    <property type="entry name" value="cEGF"/>
    <property type="match status" value="1"/>
</dbReference>
<dbReference type="AlphaFoldDB" id="A0A6A6LN81"/>
<protein>
    <submittedName>
        <fullName evidence="7">Uncharacterized protein</fullName>
    </submittedName>
</protein>
<dbReference type="InterPro" id="IPR025287">
    <property type="entry name" value="WAK_GUB"/>
</dbReference>
<evidence type="ECO:0000256" key="3">
    <source>
        <dbReference type="ARBA" id="ARBA00022729"/>
    </source>
</evidence>
<dbReference type="GO" id="GO:0016020">
    <property type="term" value="C:membrane"/>
    <property type="evidence" value="ECO:0007669"/>
    <property type="project" value="UniProtKB-SubCell"/>
</dbReference>
<feature type="domain" description="Complement Clr-like EGF" evidence="5">
    <location>
        <begin position="163"/>
        <end position="184"/>
    </location>
</feature>
<evidence type="ECO:0000256" key="4">
    <source>
        <dbReference type="SAM" id="SignalP"/>
    </source>
</evidence>
<feature type="chain" id="PRO_5025434682" evidence="4">
    <location>
        <begin position="25"/>
        <end position="205"/>
    </location>
</feature>
<reference evidence="7 8" key="1">
    <citation type="journal article" date="2020" name="Mol. Plant">
        <title>The Chromosome-Based Rubber Tree Genome Provides New Insights into Spurge Genome Evolution and Rubber Biosynthesis.</title>
        <authorList>
            <person name="Liu J."/>
            <person name="Shi C."/>
            <person name="Shi C.C."/>
            <person name="Li W."/>
            <person name="Zhang Q.J."/>
            <person name="Zhang Y."/>
            <person name="Li K."/>
            <person name="Lu H.F."/>
            <person name="Shi C."/>
            <person name="Zhu S.T."/>
            <person name="Xiao Z.Y."/>
            <person name="Nan H."/>
            <person name="Yue Y."/>
            <person name="Zhu X.G."/>
            <person name="Wu Y."/>
            <person name="Hong X.N."/>
            <person name="Fan G.Y."/>
            <person name="Tong Y."/>
            <person name="Zhang D."/>
            <person name="Mao C.L."/>
            <person name="Liu Y.L."/>
            <person name="Hao S.J."/>
            <person name="Liu W.Q."/>
            <person name="Lv M.Q."/>
            <person name="Zhang H.B."/>
            <person name="Liu Y."/>
            <person name="Hu-Tang G.R."/>
            <person name="Wang J.P."/>
            <person name="Wang J.H."/>
            <person name="Sun Y.H."/>
            <person name="Ni S.B."/>
            <person name="Chen W.B."/>
            <person name="Zhang X.C."/>
            <person name="Jiao Y.N."/>
            <person name="Eichler E.E."/>
            <person name="Li G.H."/>
            <person name="Liu X."/>
            <person name="Gao L.Z."/>
        </authorList>
    </citation>
    <scope>NUCLEOTIDE SEQUENCE [LARGE SCALE GENOMIC DNA]</scope>
    <source>
        <strain evidence="8">cv. GT1</strain>
        <tissue evidence="7">Leaf</tissue>
    </source>
</reference>
<dbReference type="Pfam" id="PF13947">
    <property type="entry name" value="GUB_WAK_bind"/>
    <property type="match status" value="1"/>
</dbReference>
<evidence type="ECO:0000313" key="8">
    <source>
        <dbReference type="Proteomes" id="UP000467840"/>
    </source>
</evidence>
<proteinExistence type="predicted"/>
<feature type="domain" description="Wall-associated receptor kinase galacturonan-binding" evidence="6">
    <location>
        <begin position="33"/>
        <end position="91"/>
    </location>
</feature>
<organism evidence="7 8">
    <name type="scientific">Hevea brasiliensis</name>
    <name type="common">Para rubber tree</name>
    <name type="synonym">Siphonia brasiliensis</name>
    <dbReference type="NCBI Taxonomy" id="3981"/>
    <lineage>
        <taxon>Eukaryota</taxon>
        <taxon>Viridiplantae</taxon>
        <taxon>Streptophyta</taxon>
        <taxon>Embryophyta</taxon>
        <taxon>Tracheophyta</taxon>
        <taxon>Spermatophyta</taxon>
        <taxon>Magnoliopsida</taxon>
        <taxon>eudicotyledons</taxon>
        <taxon>Gunneridae</taxon>
        <taxon>Pentapetalae</taxon>
        <taxon>rosids</taxon>
        <taxon>fabids</taxon>
        <taxon>Malpighiales</taxon>
        <taxon>Euphorbiaceae</taxon>
        <taxon>Crotonoideae</taxon>
        <taxon>Micrandreae</taxon>
        <taxon>Hevea</taxon>
    </lineage>
</organism>
<name>A0A6A6LN81_HEVBR</name>
<feature type="signal peptide" evidence="4">
    <location>
        <begin position="1"/>
        <end position="24"/>
    </location>
</feature>
<dbReference type="Proteomes" id="UP000467840">
    <property type="component" value="Chromosome 4"/>
</dbReference>
<gene>
    <name evidence="7" type="ORF">GH714_027005</name>
</gene>
<dbReference type="GO" id="GO:0030247">
    <property type="term" value="F:polysaccharide binding"/>
    <property type="evidence" value="ECO:0007669"/>
    <property type="project" value="InterPro"/>
</dbReference>
<evidence type="ECO:0000259" key="5">
    <source>
        <dbReference type="Pfam" id="PF12662"/>
    </source>
</evidence>
<comment type="subcellular location">
    <subcellularLocation>
        <location evidence="1">Membrane</location>
        <topology evidence="1">Single-pass membrane protein</topology>
    </subcellularLocation>
</comment>
<dbReference type="Gene3D" id="2.10.25.10">
    <property type="entry name" value="Laminin"/>
    <property type="match status" value="1"/>
</dbReference>
<dbReference type="EMBL" id="JAAGAX010000010">
    <property type="protein sequence ID" value="KAF2301583.1"/>
    <property type="molecule type" value="Genomic_DNA"/>
</dbReference>
<evidence type="ECO:0000259" key="6">
    <source>
        <dbReference type="Pfam" id="PF13947"/>
    </source>
</evidence>
<dbReference type="InterPro" id="IPR026823">
    <property type="entry name" value="cEGF"/>
</dbReference>